<accession>A0A6A6MUB5</accession>
<evidence type="ECO:0008006" key="9">
    <source>
        <dbReference type="Google" id="ProtNLM"/>
    </source>
</evidence>
<dbReference type="PROSITE" id="PS50026">
    <property type="entry name" value="EGF_3"/>
    <property type="match status" value="1"/>
</dbReference>
<keyword evidence="3" id="KW-0245">EGF-like domain</keyword>
<evidence type="ECO:0000313" key="7">
    <source>
        <dbReference type="EMBL" id="KAF2317371.1"/>
    </source>
</evidence>
<dbReference type="Pfam" id="PF00954">
    <property type="entry name" value="S_locus_glycop"/>
    <property type="match status" value="1"/>
</dbReference>
<keyword evidence="4" id="KW-0547">Nucleotide-binding</keyword>
<keyword evidence="8" id="KW-1185">Reference proteome</keyword>
<gene>
    <name evidence="7" type="ORF">GH714_020847</name>
</gene>
<dbReference type="PROSITE" id="PS00107">
    <property type="entry name" value="PROTEIN_KINASE_ATP"/>
    <property type="match status" value="1"/>
</dbReference>
<dbReference type="InterPro" id="IPR000742">
    <property type="entry name" value="EGF"/>
</dbReference>
<evidence type="ECO:0000313" key="8">
    <source>
        <dbReference type="Proteomes" id="UP000467840"/>
    </source>
</evidence>
<proteinExistence type="predicted"/>
<reference evidence="7 8" key="1">
    <citation type="journal article" date="2020" name="Mol. Plant">
        <title>The Chromosome-Based Rubber Tree Genome Provides New Insights into Spurge Genome Evolution and Rubber Biosynthesis.</title>
        <authorList>
            <person name="Liu J."/>
            <person name="Shi C."/>
            <person name="Shi C.C."/>
            <person name="Li W."/>
            <person name="Zhang Q.J."/>
            <person name="Zhang Y."/>
            <person name="Li K."/>
            <person name="Lu H.F."/>
            <person name="Shi C."/>
            <person name="Zhu S.T."/>
            <person name="Xiao Z.Y."/>
            <person name="Nan H."/>
            <person name="Yue Y."/>
            <person name="Zhu X.G."/>
            <person name="Wu Y."/>
            <person name="Hong X.N."/>
            <person name="Fan G.Y."/>
            <person name="Tong Y."/>
            <person name="Zhang D."/>
            <person name="Mao C.L."/>
            <person name="Liu Y.L."/>
            <person name="Hao S.J."/>
            <person name="Liu W.Q."/>
            <person name="Lv M.Q."/>
            <person name="Zhang H.B."/>
            <person name="Liu Y."/>
            <person name="Hu-Tang G.R."/>
            <person name="Wang J.P."/>
            <person name="Wang J.H."/>
            <person name="Sun Y.H."/>
            <person name="Ni S.B."/>
            <person name="Chen W.B."/>
            <person name="Zhang X.C."/>
            <person name="Jiao Y.N."/>
            <person name="Eichler E.E."/>
            <person name="Li G.H."/>
            <person name="Liu X."/>
            <person name="Gao L.Z."/>
        </authorList>
    </citation>
    <scope>NUCLEOTIDE SEQUENCE [LARGE SCALE GENOMIC DNA]</scope>
    <source>
        <strain evidence="8">cv. GT1</strain>
        <tissue evidence="7">Leaf</tissue>
    </source>
</reference>
<dbReference type="GO" id="GO:0048544">
    <property type="term" value="P:recognition of pollen"/>
    <property type="evidence" value="ECO:0007669"/>
    <property type="project" value="InterPro"/>
</dbReference>
<dbReference type="GO" id="GO:0004672">
    <property type="term" value="F:protein kinase activity"/>
    <property type="evidence" value="ECO:0007669"/>
    <property type="project" value="InterPro"/>
</dbReference>
<dbReference type="InterPro" id="IPR000719">
    <property type="entry name" value="Prot_kinase_dom"/>
</dbReference>
<evidence type="ECO:0000256" key="4">
    <source>
        <dbReference type="PROSITE-ProRule" id="PRU10141"/>
    </source>
</evidence>
<dbReference type="InterPro" id="IPR000858">
    <property type="entry name" value="S_locus_glycoprot_dom"/>
</dbReference>
<dbReference type="InterPro" id="IPR017441">
    <property type="entry name" value="Protein_kinase_ATP_BS"/>
</dbReference>
<dbReference type="PROSITE" id="PS50011">
    <property type="entry name" value="PROTEIN_KINASE_DOM"/>
    <property type="match status" value="1"/>
</dbReference>
<name>A0A6A6MUB5_HEVBR</name>
<dbReference type="EMBL" id="JAAGAX010000004">
    <property type="protein sequence ID" value="KAF2317371.1"/>
    <property type="molecule type" value="Genomic_DNA"/>
</dbReference>
<dbReference type="PANTHER" id="PTHR32444">
    <property type="entry name" value="BULB-TYPE LECTIN DOMAIN-CONTAINING PROTEIN"/>
    <property type="match status" value="1"/>
</dbReference>
<dbReference type="InterPro" id="IPR011009">
    <property type="entry name" value="Kinase-like_dom_sf"/>
</dbReference>
<keyword evidence="1" id="KW-0732">Signal</keyword>
<feature type="disulfide bond" evidence="3">
    <location>
        <begin position="156"/>
        <end position="173"/>
    </location>
</feature>
<comment type="caution">
    <text evidence="7">The sequence shown here is derived from an EMBL/GenBank/DDBJ whole genome shotgun (WGS) entry which is preliminary data.</text>
</comment>
<comment type="caution">
    <text evidence="3">Lacks conserved residue(s) required for the propagation of feature annotation.</text>
</comment>
<feature type="binding site" evidence="4">
    <location>
        <position position="324"/>
    </location>
    <ligand>
        <name>ATP</name>
        <dbReference type="ChEBI" id="CHEBI:30616"/>
    </ligand>
</feature>
<dbReference type="PANTHER" id="PTHR32444:SF130">
    <property type="entry name" value="RECEPTOR-LIKE SERINE_THREONINE-PROTEIN KINASE"/>
    <property type="match status" value="1"/>
</dbReference>
<evidence type="ECO:0000259" key="5">
    <source>
        <dbReference type="PROSITE" id="PS50011"/>
    </source>
</evidence>
<sequence length="342" mass="38799">MIQSMVPREFYQLTNMEISFSVATIARRNETWIEPKDRHEPVPICWRSADDPGTGNFSLRINPKGSPQVFIYWGIKYIWRGFPWPLKSCTDISNVSFVNNQNETYMTYSVSDASVILRVMLDYSGLVKNLIWHEKDGKWNEFWSVPKSPCDPYGRCGTYGICDPHFFSRRFECDCLPGYEPKSPREWNILKDASGGCVRKRLGSTSSCGHGDGFVKVANVKVPDTSAAVWEEGYDIYVRVDAIELVRNKWNKRWLDTIGCAYYNETLVENQVDGSMSHPEIAFFNLSTILAATDSFSPANKLGQGGFGMVYKGKLFNGKEVAVKRLSKDSGQGIDEFKNEVC</sequence>
<protein>
    <recommendedName>
        <fullName evidence="9">S-locus glycoprotein domain-containing protein</fullName>
    </recommendedName>
</protein>
<evidence type="ECO:0000256" key="1">
    <source>
        <dbReference type="ARBA" id="ARBA00022729"/>
    </source>
</evidence>
<evidence type="ECO:0000256" key="3">
    <source>
        <dbReference type="PROSITE-ProRule" id="PRU00076"/>
    </source>
</evidence>
<keyword evidence="2 3" id="KW-1015">Disulfide bond</keyword>
<dbReference type="GO" id="GO:0005524">
    <property type="term" value="F:ATP binding"/>
    <property type="evidence" value="ECO:0007669"/>
    <property type="project" value="UniProtKB-UniRule"/>
</dbReference>
<keyword evidence="4" id="KW-0067">ATP-binding</keyword>
<dbReference type="SUPFAM" id="SSF56112">
    <property type="entry name" value="Protein kinase-like (PK-like)"/>
    <property type="match status" value="1"/>
</dbReference>
<dbReference type="Proteomes" id="UP000467840">
    <property type="component" value="Chromosome 6"/>
</dbReference>
<organism evidence="7 8">
    <name type="scientific">Hevea brasiliensis</name>
    <name type="common">Para rubber tree</name>
    <name type="synonym">Siphonia brasiliensis</name>
    <dbReference type="NCBI Taxonomy" id="3981"/>
    <lineage>
        <taxon>Eukaryota</taxon>
        <taxon>Viridiplantae</taxon>
        <taxon>Streptophyta</taxon>
        <taxon>Embryophyta</taxon>
        <taxon>Tracheophyta</taxon>
        <taxon>Spermatophyta</taxon>
        <taxon>Magnoliopsida</taxon>
        <taxon>eudicotyledons</taxon>
        <taxon>Gunneridae</taxon>
        <taxon>Pentapetalae</taxon>
        <taxon>rosids</taxon>
        <taxon>fabids</taxon>
        <taxon>Malpighiales</taxon>
        <taxon>Euphorbiaceae</taxon>
        <taxon>Crotonoideae</taxon>
        <taxon>Micrandreae</taxon>
        <taxon>Hevea</taxon>
    </lineage>
</organism>
<evidence type="ECO:0000259" key="6">
    <source>
        <dbReference type="PROSITE" id="PS50026"/>
    </source>
</evidence>
<feature type="domain" description="Protein kinase" evidence="5">
    <location>
        <begin position="296"/>
        <end position="342"/>
    </location>
</feature>
<dbReference type="Gene3D" id="3.30.200.20">
    <property type="entry name" value="Phosphorylase Kinase, domain 1"/>
    <property type="match status" value="1"/>
</dbReference>
<evidence type="ECO:0000256" key="2">
    <source>
        <dbReference type="ARBA" id="ARBA00023157"/>
    </source>
</evidence>
<feature type="domain" description="EGF-like" evidence="6">
    <location>
        <begin position="146"/>
        <end position="185"/>
    </location>
</feature>
<dbReference type="AlphaFoldDB" id="A0A6A6MUB5"/>